<geneLocation type="plasmid" evidence="2 3">
    <name>p2757-40</name>
</geneLocation>
<keyword evidence="1" id="KW-1133">Transmembrane helix</keyword>
<dbReference type="EMBL" id="CP060809">
    <property type="protein sequence ID" value="QNP27655.1"/>
    <property type="molecule type" value="Genomic_DNA"/>
</dbReference>
<protein>
    <submittedName>
        <fullName evidence="2">Uncharacterized protein</fullName>
    </submittedName>
</protein>
<name>A0A7H0EV39_KLEVA</name>
<accession>A0A7H0EV39</accession>
<evidence type="ECO:0000256" key="1">
    <source>
        <dbReference type="SAM" id="Phobius"/>
    </source>
</evidence>
<dbReference type="AlphaFoldDB" id="A0A7H0EV39"/>
<keyword evidence="1" id="KW-0472">Membrane</keyword>
<feature type="transmembrane region" description="Helical" evidence="1">
    <location>
        <begin position="12"/>
        <end position="43"/>
    </location>
</feature>
<dbReference type="RefSeq" id="WP_187661356.1">
    <property type="nucleotide sequence ID" value="NZ_CP060809.1"/>
</dbReference>
<sequence length="50" mass="5249">MNTKILQGVGWFLFGSFLVTLFQGVTIAGGLIAIASAVCLCAASMKENQK</sequence>
<reference evidence="2 3" key="1">
    <citation type="submission" date="2020-08" db="EMBL/GenBank/DDBJ databases">
        <title>Complete genome sequence of Klebsiella pneumoniae KP2757.</title>
        <authorList>
            <person name="Zhang X."/>
        </authorList>
    </citation>
    <scope>NUCLEOTIDE SEQUENCE [LARGE SCALE GENOMIC DNA]</scope>
    <source>
        <strain evidence="2 3">KP2757</strain>
        <plasmid evidence="2 3">p2757-40</plasmid>
    </source>
</reference>
<evidence type="ECO:0000313" key="2">
    <source>
        <dbReference type="EMBL" id="QNP27655.1"/>
    </source>
</evidence>
<dbReference type="Proteomes" id="UP000516181">
    <property type="component" value="Plasmid p2757-40"/>
</dbReference>
<evidence type="ECO:0000313" key="3">
    <source>
        <dbReference type="Proteomes" id="UP000516181"/>
    </source>
</evidence>
<gene>
    <name evidence="2" type="ORF">IAP99_27215</name>
</gene>
<keyword evidence="1" id="KW-0812">Transmembrane</keyword>
<proteinExistence type="predicted"/>
<keyword evidence="2" id="KW-0614">Plasmid</keyword>
<organism evidence="2 3">
    <name type="scientific">Klebsiella variicola</name>
    <dbReference type="NCBI Taxonomy" id="244366"/>
    <lineage>
        <taxon>Bacteria</taxon>
        <taxon>Pseudomonadati</taxon>
        <taxon>Pseudomonadota</taxon>
        <taxon>Gammaproteobacteria</taxon>
        <taxon>Enterobacterales</taxon>
        <taxon>Enterobacteriaceae</taxon>
        <taxon>Klebsiella/Raoultella group</taxon>
        <taxon>Klebsiella</taxon>
        <taxon>Klebsiella pneumoniae complex</taxon>
    </lineage>
</organism>